<evidence type="ECO:0000313" key="2">
    <source>
        <dbReference type="Proteomes" id="UP000605970"/>
    </source>
</evidence>
<dbReference type="AlphaFoldDB" id="A0A8S9ZV91"/>
<accession>A0A8S9ZV91</accession>
<gene>
    <name evidence="1" type="ORF">Mgra_00003468</name>
</gene>
<evidence type="ECO:0000313" key="1">
    <source>
        <dbReference type="EMBL" id="KAF7637077.1"/>
    </source>
</evidence>
<sequence length="263" mass="30014">MIKELNYIVLHIGNYFVTSNPHYTEAGQELMGPLHSMQNSIVEQYDNLNTALEGFVNNHNWIDGRLALLAQQFISSDISNEQYQHEQQIYQDLKTTNENIQNIIKAAMNFIINHANVLTNQNGIMTALNSIEVQLEQSQFQPLKVNTAQNLALNNIQASENLNIFKEEVDKYLNIFNNQQLIERYNFVLSNLHALTNIVIGNLNEFTNQVNNRLFLLNREGGHGGEGGKEVEVMEEVEEEVVEEEVVDLVDKVLQISKNGKKN</sequence>
<name>A0A8S9ZV91_9BILA</name>
<dbReference type="Proteomes" id="UP000605970">
    <property type="component" value="Unassembled WGS sequence"/>
</dbReference>
<proteinExistence type="predicted"/>
<organism evidence="1 2">
    <name type="scientific">Meloidogyne graminicola</name>
    <dbReference type="NCBI Taxonomy" id="189291"/>
    <lineage>
        <taxon>Eukaryota</taxon>
        <taxon>Metazoa</taxon>
        <taxon>Ecdysozoa</taxon>
        <taxon>Nematoda</taxon>
        <taxon>Chromadorea</taxon>
        <taxon>Rhabditida</taxon>
        <taxon>Tylenchina</taxon>
        <taxon>Tylenchomorpha</taxon>
        <taxon>Tylenchoidea</taxon>
        <taxon>Meloidogynidae</taxon>
        <taxon>Meloidogyninae</taxon>
        <taxon>Meloidogyne</taxon>
    </lineage>
</organism>
<reference evidence="1" key="1">
    <citation type="journal article" date="2020" name="Ecol. Evol.">
        <title>Genome structure and content of the rice root-knot nematode (Meloidogyne graminicola).</title>
        <authorList>
            <person name="Phan N.T."/>
            <person name="Danchin E.G.J."/>
            <person name="Klopp C."/>
            <person name="Perfus-Barbeoch L."/>
            <person name="Kozlowski D.K."/>
            <person name="Koutsovoulos G.D."/>
            <person name="Lopez-Roques C."/>
            <person name="Bouchez O."/>
            <person name="Zahm M."/>
            <person name="Besnard G."/>
            <person name="Bellafiore S."/>
        </authorList>
    </citation>
    <scope>NUCLEOTIDE SEQUENCE</scope>
    <source>
        <strain evidence="1">VN-18</strain>
    </source>
</reference>
<protein>
    <submittedName>
        <fullName evidence="1">Uncharacterized protein</fullName>
    </submittedName>
</protein>
<keyword evidence="2" id="KW-1185">Reference proteome</keyword>
<dbReference type="EMBL" id="JABEBT010000023">
    <property type="protein sequence ID" value="KAF7637077.1"/>
    <property type="molecule type" value="Genomic_DNA"/>
</dbReference>
<comment type="caution">
    <text evidence="1">The sequence shown here is derived from an EMBL/GenBank/DDBJ whole genome shotgun (WGS) entry which is preliminary data.</text>
</comment>